<organism evidence="2 3">
    <name type="scientific">Pseudidiomarina terrestris</name>
    <dbReference type="NCBI Taxonomy" id="2820060"/>
    <lineage>
        <taxon>Bacteria</taxon>
        <taxon>Pseudomonadati</taxon>
        <taxon>Pseudomonadota</taxon>
        <taxon>Gammaproteobacteria</taxon>
        <taxon>Alteromonadales</taxon>
        <taxon>Idiomarinaceae</taxon>
        <taxon>Pseudidiomarina</taxon>
    </lineage>
</organism>
<sequence length="193" mass="22029">MDDDKKNTSSNTNKESGSIRANDERRSVSLIHQAMSNLSESDTNRLMSKAAEEALRLEVKQREIDIEYSHARKSIEDHVQTFNRLDKQGRLTRQKVTTDLSSGGSNMRIESKSGAACFVATAAYQNPNHPDVIYLRSFRDKKLATTRVGRSFIAWYWRNGPKLAKVVRKSPVFAAMAKAPIFILVRFLQKFYR</sequence>
<protein>
    <submittedName>
        <fullName evidence="2">Uncharacterized protein</fullName>
    </submittedName>
</protein>
<accession>A0ABT8MIS0</accession>
<keyword evidence="3" id="KW-1185">Reference proteome</keyword>
<dbReference type="InterPro" id="IPR049886">
    <property type="entry name" value="CFI_box_CTERM_dom"/>
</dbReference>
<proteinExistence type="predicted"/>
<dbReference type="EMBL" id="JAGGJC010000003">
    <property type="protein sequence ID" value="MDN7129842.1"/>
    <property type="molecule type" value="Genomic_DNA"/>
</dbReference>
<comment type="caution">
    <text evidence="2">The sequence shown here is derived from an EMBL/GenBank/DDBJ whole genome shotgun (WGS) entry which is preliminary data.</text>
</comment>
<name>A0ABT8MIS0_9GAMM</name>
<evidence type="ECO:0000256" key="1">
    <source>
        <dbReference type="SAM" id="MobiDB-lite"/>
    </source>
</evidence>
<dbReference type="RefSeq" id="WP_301834537.1">
    <property type="nucleotide sequence ID" value="NZ_JAGGJC010000003.1"/>
</dbReference>
<reference evidence="2 3" key="1">
    <citation type="submission" date="2021-03" db="EMBL/GenBank/DDBJ databases">
        <title>Pseudidiomarina terrestris, a new bacterium isolated from saline soil.</title>
        <authorList>
            <person name="Galisteo C."/>
            <person name="De La Haba R."/>
            <person name="Sanchez-Porro C."/>
            <person name="Ventosa A."/>
        </authorList>
    </citation>
    <scope>NUCLEOTIDE SEQUENCE [LARGE SCALE GENOMIC DNA]</scope>
    <source>
        <strain evidence="3">1APR75-15</strain>
    </source>
</reference>
<feature type="region of interest" description="Disordered" evidence="1">
    <location>
        <begin position="1"/>
        <end position="27"/>
    </location>
</feature>
<evidence type="ECO:0000313" key="3">
    <source>
        <dbReference type="Proteomes" id="UP001169491"/>
    </source>
</evidence>
<evidence type="ECO:0000313" key="2">
    <source>
        <dbReference type="EMBL" id="MDN7129842.1"/>
    </source>
</evidence>
<dbReference type="Proteomes" id="UP001169491">
    <property type="component" value="Unassembled WGS sequence"/>
</dbReference>
<dbReference type="NCBIfam" id="NF041770">
    <property type="entry name" value="CFI_box_CTERM"/>
    <property type="match status" value="1"/>
</dbReference>
<gene>
    <name evidence="2" type="ORF">J6I92_08155</name>
</gene>